<gene>
    <name evidence="1" type="ORF">HNQ46_001655</name>
</gene>
<protein>
    <submittedName>
        <fullName evidence="1">Uncharacterized protein</fullName>
    </submittedName>
</protein>
<sequence length="211" mass="24563">MDLWEQIQNNTELHTMLMRECDICFYKQLQEIQFMENNENYSMQAKAFAHDASGGEFVFLEDESIGFIGSEGEVGRIAESLAELLTFLIHAGNLFDFNCKKIYQREGLLRAFCEGYLAKIREEYHKENKDWDKIRGTLAEELSLPFHPEQLADVAMQFYKAAIREPSFSCKYMDGMEEYTCDSILSDTVGMWVKELSGMTKKEMENNHEHL</sequence>
<dbReference type="GeneID" id="85015191"/>
<dbReference type="AlphaFoldDB" id="A0A7W9SHS7"/>
<comment type="caution">
    <text evidence="1">The sequence shown here is derived from an EMBL/GenBank/DDBJ whole genome shotgun (WGS) entry which is preliminary data.</text>
</comment>
<dbReference type="Proteomes" id="UP000522163">
    <property type="component" value="Unassembled WGS sequence"/>
</dbReference>
<dbReference type="RefSeq" id="WP_183684256.1">
    <property type="nucleotide sequence ID" value="NZ_JACHHH010000008.1"/>
</dbReference>
<name>A0A7W9SHS7_9FIRM</name>
<accession>A0A7W9SHS7</accession>
<proteinExistence type="predicted"/>
<organism evidence="1 2">
    <name type="scientific">Oribacterium sinus</name>
    <dbReference type="NCBI Taxonomy" id="237576"/>
    <lineage>
        <taxon>Bacteria</taxon>
        <taxon>Bacillati</taxon>
        <taxon>Bacillota</taxon>
        <taxon>Clostridia</taxon>
        <taxon>Lachnospirales</taxon>
        <taxon>Lachnospiraceae</taxon>
        <taxon>Oribacterium</taxon>
    </lineage>
</organism>
<evidence type="ECO:0000313" key="2">
    <source>
        <dbReference type="Proteomes" id="UP000522163"/>
    </source>
</evidence>
<evidence type="ECO:0000313" key="1">
    <source>
        <dbReference type="EMBL" id="MBB6041665.1"/>
    </source>
</evidence>
<dbReference type="EMBL" id="JACHHH010000008">
    <property type="protein sequence ID" value="MBB6041665.1"/>
    <property type="molecule type" value="Genomic_DNA"/>
</dbReference>
<reference evidence="1 2" key="1">
    <citation type="submission" date="2020-08" db="EMBL/GenBank/DDBJ databases">
        <title>Genomic Encyclopedia of Type Strains, Phase IV (KMG-IV): sequencing the most valuable type-strain genomes for metagenomic binning, comparative biology and taxonomic classification.</title>
        <authorList>
            <person name="Goeker M."/>
        </authorList>
    </citation>
    <scope>NUCLEOTIDE SEQUENCE [LARGE SCALE GENOMIC DNA]</scope>
    <source>
        <strain evidence="1 2">DSM 17245</strain>
    </source>
</reference>